<comment type="caution">
    <text evidence="2">The sequence shown here is derived from an EMBL/GenBank/DDBJ whole genome shotgun (WGS) entry which is preliminary data.</text>
</comment>
<keyword evidence="3" id="KW-1185">Reference proteome</keyword>
<evidence type="ECO:0000313" key="3">
    <source>
        <dbReference type="Proteomes" id="UP000615755"/>
    </source>
</evidence>
<proteinExistence type="predicted"/>
<dbReference type="Proteomes" id="UP000615755">
    <property type="component" value="Unassembled WGS sequence"/>
</dbReference>
<dbReference type="EMBL" id="AQGV01000015">
    <property type="protein sequence ID" value="MBE0370428.1"/>
    <property type="molecule type" value="Genomic_DNA"/>
</dbReference>
<name>A0ABR9EL30_9GAMM</name>
<evidence type="ECO:0000256" key="1">
    <source>
        <dbReference type="SAM" id="MobiDB-lite"/>
    </source>
</evidence>
<reference evidence="2 3" key="1">
    <citation type="submission" date="2015-03" db="EMBL/GenBank/DDBJ databases">
        <title>Genome sequence of Pseudoalteromonas aurantia.</title>
        <authorList>
            <person name="Xie B.-B."/>
            <person name="Rong J.-C."/>
            <person name="Qin Q.-L."/>
            <person name="Zhang Y.-Z."/>
        </authorList>
    </citation>
    <scope>NUCLEOTIDE SEQUENCE [LARGE SCALE GENOMIC DNA]</scope>
    <source>
        <strain evidence="2 3">208</strain>
    </source>
</reference>
<gene>
    <name evidence="2" type="ORF">PAUR_b0471</name>
</gene>
<evidence type="ECO:0008006" key="4">
    <source>
        <dbReference type="Google" id="ProtNLM"/>
    </source>
</evidence>
<sequence>MYKSQSNCCKNEPKRSTAPKYRAKKSIKGGQFICKHPLVNTSRIKLFRPDLCEHAVSKVELGTRYVLSIGWVKSAK</sequence>
<feature type="region of interest" description="Disordered" evidence="1">
    <location>
        <begin position="1"/>
        <end position="21"/>
    </location>
</feature>
<organism evidence="2 3">
    <name type="scientific">Pseudoalteromonas aurantia 208</name>
    <dbReference type="NCBI Taxonomy" id="1314867"/>
    <lineage>
        <taxon>Bacteria</taxon>
        <taxon>Pseudomonadati</taxon>
        <taxon>Pseudomonadota</taxon>
        <taxon>Gammaproteobacteria</taxon>
        <taxon>Alteromonadales</taxon>
        <taxon>Pseudoalteromonadaceae</taxon>
        <taxon>Pseudoalteromonas</taxon>
    </lineage>
</organism>
<protein>
    <recommendedName>
        <fullName evidence="4">Orphan protein</fullName>
    </recommendedName>
</protein>
<accession>A0ABR9EL30</accession>
<evidence type="ECO:0000313" key="2">
    <source>
        <dbReference type="EMBL" id="MBE0370428.1"/>
    </source>
</evidence>